<dbReference type="Pfam" id="PF08719">
    <property type="entry name" value="NADAR"/>
    <property type="match status" value="1"/>
</dbReference>
<proteinExistence type="predicted"/>
<name>A0A183E4Y2_9BILA</name>
<dbReference type="Gene3D" id="1.10.357.40">
    <property type="entry name" value="YbiA-like"/>
    <property type="match status" value="1"/>
</dbReference>
<evidence type="ECO:0000259" key="2">
    <source>
        <dbReference type="Pfam" id="PF08719"/>
    </source>
</evidence>
<evidence type="ECO:0000256" key="1">
    <source>
        <dbReference type="SAM" id="MobiDB-lite"/>
    </source>
</evidence>
<feature type="domain" description="NADAR" evidence="2">
    <location>
        <begin position="269"/>
        <end position="355"/>
    </location>
</feature>
<reference evidence="3 4" key="2">
    <citation type="submission" date="2018-11" db="EMBL/GenBank/DDBJ databases">
        <authorList>
            <consortium name="Pathogen Informatics"/>
        </authorList>
    </citation>
    <scope>NUCLEOTIDE SEQUENCE [LARGE SCALE GENOMIC DNA]</scope>
</reference>
<evidence type="ECO:0000313" key="3">
    <source>
        <dbReference type="EMBL" id="VDN27103.1"/>
    </source>
</evidence>
<dbReference type="CDD" id="cd15457">
    <property type="entry name" value="NADAR"/>
    <property type="match status" value="1"/>
</dbReference>
<dbReference type="AlphaFoldDB" id="A0A183E4Y2"/>
<dbReference type="SUPFAM" id="SSF143990">
    <property type="entry name" value="YbiA-like"/>
    <property type="match status" value="1"/>
</dbReference>
<accession>A0A183E4Y2</accession>
<dbReference type="InterPro" id="IPR012816">
    <property type="entry name" value="NADAR"/>
</dbReference>
<reference evidence="5" key="1">
    <citation type="submission" date="2016-06" db="UniProtKB">
        <authorList>
            <consortium name="WormBaseParasite"/>
        </authorList>
    </citation>
    <scope>IDENTIFICATION</scope>
</reference>
<dbReference type="InterPro" id="IPR037238">
    <property type="entry name" value="YbiA-like_sf"/>
</dbReference>
<dbReference type="EMBL" id="UYRT01083197">
    <property type="protein sequence ID" value="VDN27103.1"/>
    <property type="molecule type" value="Genomic_DNA"/>
</dbReference>
<protein>
    <submittedName>
        <fullName evidence="5">DUF1768 domain-containing protein</fullName>
    </submittedName>
</protein>
<gene>
    <name evidence="3" type="ORF">GPUH_LOCUS16023</name>
</gene>
<evidence type="ECO:0000313" key="5">
    <source>
        <dbReference type="WBParaSite" id="GPUH_0001604501-mRNA-1"/>
    </source>
</evidence>
<feature type="region of interest" description="Disordered" evidence="1">
    <location>
        <begin position="182"/>
        <end position="205"/>
    </location>
</feature>
<feature type="compositionally biased region" description="Polar residues" evidence="1">
    <location>
        <begin position="195"/>
        <end position="205"/>
    </location>
</feature>
<sequence length="361" mass="39284">MDGSYYCIAATAATVWTPEASNKSPAAFSNIVVMPNFAPAVVPKPGCSPSTVPDLDCGIKAMLKPERGLLAVPKQDYDLSAVGLTTLSPSLYGLSAVSEAEYRSSTGLGLGCGPSAVSKPDYSSQIMPELDYGLSTVLDSTALLYAKANAAIFSSYPTASQNLALPSTEQLKAALQSSTTNNDVFNHPYHHQHGSPASSPQQQKRLTDLQCSSPLHISPAGYSGVNSIPLLPVVKRNAEGWVAPRPKIPLVAPVRRTPCNGLVTLFFTDKYVFSNHYLCNRLSIDGMDFICTEQYYMYWKARLFNDSATAMAILASRDPKQMKMLGTKVKNFSQLIWNKYSMQVMAIANQRKVRTSYLRLT</sequence>
<organism evidence="5">
    <name type="scientific">Gongylonema pulchrum</name>
    <dbReference type="NCBI Taxonomy" id="637853"/>
    <lineage>
        <taxon>Eukaryota</taxon>
        <taxon>Metazoa</taxon>
        <taxon>Ecdysozoa</taxon>
        <taxon>Nematoda</taxon>
        <taxon>Chromadorea</taxon>
        <taxon>Rhabditida</taxon>
        <taxon>Spirurina</taxon>
        <taxon>Spiruromorpha</taxon>
        <taxon>Spiruroidea</taxon>
        <taxon>Gongylonematidae</taxon>
        <taxon>Gongylonema</taxon>
    </lineage>
</organism>
<dbReference type="Proteomes" id="UP000271098">
    <property type="component" value="Unassembled WGS sequence"/>
</dbReference>
<evidence type="ECO:0000313" key="4">
    <source>
        <dbReference type="Proteomes" id="UP000271098"/>
    </source>
</evidence>
<dbReference type="WBParaSite" id="GPUH_0001604501-mRNA-1">
    <property type="protein sequence ID" value="GPUH_0001604501-mRNA-1"/>
    <property type="gene ID" value="GPUH_0001604501"/>
</dbReference>
<dbReference type="OrthoDB" id="206452at2759"/>
<keyword evidence="4" id="KW-1185">Reference proteome</keyword>